<dbReference type="AlphaFoldDB" id="A0A1I6CUP9"/>
<reference evidence="2" key="1">
    <citation type="submission" date="2016-10" db="EMBL/GenBank/DDBJ databases">
        <authorList>
            <person name="Varghese N."/>
            <person name="Submissions S."/>
        </authorList>
    </citation>
    <scope>NUCLEOTIDE SEQUENCE [LARGE SCALE GENOMIC DNA]</scope>
    <source>
        <strain evidence="2">DSM 3669</strain>
    </source>
</reference>
<evidence type="ECO:0000313" key="2">
    <source>
        <dbReference type="Proteomes" id="UP000199584"/>
    </source>
</evidence>
<name>A0A1I6CUP9_9FIRM</name>
<evidence type="ECO:0000313" key="1">
    <source>
        <dbReference type="EMBL" id="SFQ96945.1"/>
    </source>
</evidence>
<keyword evidence="2" id="KW-1185">Reference proteome</keyword>
<protein>
    <submittedName>
        <fullName evidence="1">Uncharacterized protein</fullName>
    </submittedName>
</protein>
<proteinExistence type="predicted"/>
<dbReference type="RefSeq" id="WP_092481763.1">
    <property type="nucleotide sequence ID" value="NZ_FOYM01000002.1"/>
</dbReference>
<dbReference type="Proteomes" id="UP000199584">
    <property type="component" value="Unassembled WGS sequence"/>
</dbReference>
<dbReference type="OrthoDB" id="1809067at2"/>
<dbReference type="EMBL" id="FOYM01000002">
    <property type="protein sequence ID" value="SFQ96945.1"/>
    <property type="molecule type" value="Genomic_DNA"/>
</dbReference>
<accession>A0A1I6CUP9</accession>
<sequence>MKITRKHIAQKLIDYLYHRITLTELVNWAENAMMEAEFEEKDYETLKEITGRIGLADVKAFGITWEECQSYLRRLGYQIDLKIVDLRAV</sequence>
<gene>
    <name evidence="1" type="ORF">SAMN05660706_10289</name>
</gene>
<organism evidence="1 2">
    <name type="scientific">Desulfoscipio geothermicus DSM 3669</name>
    <dbReference type="NCBI Taxonomy" id="1121426"/>
    <lineage>
        <taxon>Bacteria</taxon>
        <taxon>Bacillati</taxon>
        <taxon>Bacillota</taxon>
        <taxon>Clostridia</taxon>
        <taxon>Eubacteriales</taxon>
        <taxon>Desulfallaceae</taxon>
        <taxon>Desulfoscipio</taxon>
    </lineage>
</organism>